<dbReference type="EMBL" id="GAKP01017378">
    <property type="protein sequence ID" value="JAC41574.1"/>
    <property type="molecule type" value="Transcribed_RNA"/>
</dbReference>
<proteinExistence type="predicted"/>
<evidence type="ECO:0000256" key="1">
    <source>
        <dbReference type="SAM" id="MobiDB-lite"/>
    </source>
</evidence>
<protein>
    <submittedName>
        <fullName evidence="2">Uncharacterized protein</fullName>
    </submittedName>
</protein>
<feature type="compositionally biased region" description="Polar residues" evidence="1">
    <location>
        <begin position="109"/>
        <end position="122"/>
    </location>
</feature>
<accession>A0A034VGE3</accession>
<reference evidence="2" key="1">
    <citation type="journal article" date="2014" name="BMC Genomics">
        <title>Characterizing the developmental transcriptome of the oriental fruit fly, Bactrocera dorsalis (Diptera: Tephritidae) through comparative genomic analysis with Drosophila melanogaster utilizing modENCODE datasets.</title>
        <authorList>
            <person name="Geib S.M."/>
            <person name="Calla B."/>
            <person name="Hall B."/>
            <person name="Hou S."/>
            <person name="Manoukis N.C."/>
        </authorList>
    </citation>
    <scope>NUCLEOTIDE SEQUENCE</scope>
    <source>
        <strain evidence="2">Punador</strain>
    </source>
</reference>
<name>A0A034VGE3_BACDO</name>
<sequence length="304" mass="33586">MLGDINANTRTRCVDEYVEMTDPNSFTRFSPNVARAANLQKSHSSNTNLTSQQRSVDGFVKVTNLNNFTCSSNNTTPPKKPIPSPRSIRTNDYANINHILTTSNSSINCTNAAESLSPTMPQKPQDRSPPPQPCKVSPVKDANNNCHNINEKKHSPTPDFPPPTVFQAEHTILEFMRPNSIHSKRKSLGLKQQPHPDLESFIVDAINQFELPDSPVSSRVSDCVEEFVGDAPFAGLFKGSTLNLAMDGKEDGFSVHRASSGLRSPSLVRSIKPLPPKRNIAQSQKRLTSKISMLHKCGQRLIPY</sequence>
<feature type="region of interest" description="Disordered" evidence="1">
    <location>
        <begin position="70"/>
        <end position="89"/>
    </location>
</feature>
<organism evidence="2">
    <name type="scientific">Bactrocera dorsalis</name>
    <name type="common">Oriental fruit fly</name>
    <name type="synonym">Dacus dorsalis</name>
    <dbReference type="NCBI Taxonomy" id="27457"/>
    <lineage>
        <taxon>Eukaryota</taxon>
        <taxon>Metazoa</taxon>
        <taxon>Ecdysozoa</taxon>
        <taxon>Arthropoda</taxon>
        <taxon>Hexapoda</taxon>
        <taxon>Insecta</taxon>
        <taxon>Pterygota</taxon>
        <taxon>Neoptera</taxon>
        <taxon>Endopterygota</taxon>
        <taxon>Diptera</taxon>
        <taxon>Brachycera</taxon>
        <taxon>Muscomorpha</taxon>
        <taxon>Tephritoidea</taxon>
        <taxon>Tephritidae</taxon>
        <taxon>Bactrocera</taxon>
        <taxon>Bactrocera</taxon>
    </lineage>
</organism>
<feature type="region of interest" description="Disordered" evidence="1">
    <location>
        <begin position="109"/>
        <end position="137"/>
    </location>
</feature>
<dbReference type="AlphaFoldDB" id="A0A034VGE3"/>
<evidence type="ECO:0000313" key="2">
    <source>
        <dbReference type="EMBL" id="JAC41574.1"/>
    </source>
</evidence>